<feature type="compositionally biased region" description="Low complexity" evidence="9">
    <location>
        <begin position="488"/>
        <end position="509"/>
    </location>
</feature>
<feature type="domain" description="Protein kinase" evidence="10">
    <location>
        <begin position="27"/>
        <end position="316"/>
    </location>
</feature>
<dbReference type="Proteomes" id="UP000553888">
    <property type="component" value="Unassembled WGS sequence"/>
</dbReference>
<dbReference type="EC" id="2.7.11.1" evidence="1"/>
<dbReference type="RefSeq" id="WP_179566683.1">
    <property type="nucleotide sequence ID" value="NZ_JACBZY010000001.1"/>
</dbReference>
<dbReference type="InterPro" id="IPR000719">
    <property type="entry name" value="Prot_kinase_dom"/>
</dbReference>
<dbReference type="InterPro" id="IPR011009">
    <property type="entry name" value="Kinase-like_dom_sf"/>
</dbReference>
<proteinExistence type="predicted"/>
<keyword evidence="13" id="KW-1185">Reference proteome</keyword>
<dbReference type="PROSITE" id="PS50011">
    <property type="entry name" value="PROTEIN_KINASE_DOM"/>
    <property type="match status" value="1"/>
</dbReference>
<evidence type="ECO:0000256" key="5">
    <source>
        <dbReference type="ARBA" id="ARBA00022777"/>
    </source>
</evidence>
<evidence type="ECO:0000313" key="12">
    <source>
        <dbReference type="EMBL" id="NYG98845.1"/>
    </source>
</evidence>
<organism evidence="12 13">
    <name type="scientific">Schumannella luteola</name>
    <dbReference type="NCBI Taxonomy" id="472059"/>
    <lineage>
        <taxon>Bacteria</taxon>
        <taxon>Bacillati</taxon>
        <taxon>Actinomycetota</taxon>
        <taxon>Actinomycetes</taxon>
        <taxon>Micrococcales</taxon>
        <taxon>Microbacteriaceae</taxon>
        <taxon>Schumannella</taxon>
    </lineage>
</organism>
<feature type="region of interest" description="Disordered" evidence="9">
    <location>
        <begin position="189"/>
        <end position="218"/>
    </location>
</feature>
<comment type="catalytic activity">
    <reaction evidence="7">
        <text>L-threonyl-[protein] + ATP = O-phospho-L-threonyl-[protein] + ADP + H(+)</text>
        <dbReference type="Rhea" id="RHEA:46608"/>
        <dbReference type="Rhea" id="RHEA-COMP:11060"/>
        <dbReference type="Rhea" id="RHEA-COMP:11605"/>
        <dbReference type="ChEBI" id="CHEBI:15378"/>
        <dbReference type="ChEBI" id="CHEBI:30013"/>
        <dbReference type="ChEBI" id="CHEBI:30616"/>
        <dbReference type="ChEBI" id="CHEBI:61977"/>
        <dbReference type="ChEBI" id="CHEBI:456216"/>
        <dbReference type="EC" id="2.7.11.1"/>
    </reaction>
</comment>
<evidence type="ECO:0000256" key="6">
    <source>
        <dbReference type="ARBA" id="ARBA00022840"/>
    </source>
</evidence>
<evidence type="ECO:0000256" key="3">
    <source>
        <dbReference type="ARBA" id="ARBA00022679"/>
    </source>
</evidence>
<gene>
    <name evidence="12" type="ORF">BJ979_001471</name>
</gene>
<evidence type="ECO:0000256" key="9">
    <source>
        <dbReference type="SAM" id="MobiDB-lite"/>
    </source>
</evidence>
<evidence type="ECO:0000256" key="2">
    <source>
        <dbReference type="ARBA" id="ARBA00022527"/>
    </source>
</evidence>
<feature type="region of interest" description="Disordered" evidence="9">
    <location>
        <begin position="608"/>
        <end position="628"/>
    </location>
</feature>
<evidence type="ECO:0000259" key="10">
    <source>
        <dbReference type="PROSITE" id="PS50011"/>
    </source>
</evidence>
<dbReference type="Pfam" id="PF00069">
    <property type="entry name" value="Pkinase"/>
    <property type="match status" value="1"/>
</dbReference>
<dbReference type="SMART" id="SM00220">
    <property type="entry name" value="S_TKc"/>
    <property type="match status" value="1"/>
</dbReference>
<feature type="region of interest" description="Disordered" evidence="9">
    <location>
        <begin position="423"/>
        <end position="443"/>
    </location>
</feature>
<dbReference type="InterPro" id="IPR005543">
    <property type="entry name" value="PASTA_dom"/>
</dbReference>
<dbReference type="PROSITE" id="PS00109">
    <property type="entry name" value="PROTEIN_KINASE_TYR"/>
    <property type="match status" value="1"/>
</dbReference>
<reference evidence="12 13" key="1">
    <citation type="submission" date="2020-07" db="EMBL/GenBank/DDBJ databases">
        <title>Sequencing the genomes of 1000 actinobacteria strains.</title>
        <authorList>
            <person name="Klenk H.-P."/>
        </authorList>
    </citation>
    <scope>NUCLEOTIDE SEQUENCE [LARGE SCALE GENOMIC DNA]</scope>
    <source>
        <strain evidence="12 13">DSM 23141</strain>
    </source>
</reference>
<dbReference type="InterPro" id="IPR008266">
    <property type="entry name" value="Tyr_kinase_AS"/>
</dbReference>
<keyword evidence="3 12" id="KW-0808">Transferase</keyword>
<feature type="region of interest" description="Disordered" evidence="9">
    <location>
        <begin position="474"/>
        <end position="509"/>
    </location>
</feature>
<dbReference type="Gene3D" id="3.30.10.20">
    <property type="match status" value="2"/>
</dbReference>
<dbReference type="AlphaFoldDB" id="A0A852YNQ9"/>
<feature type="compositionally biased region" description="Gly residues" evidence="9">
    <location>
        <begin position="609"/>
        <end position="628"/>
    </location>
</feature>
<comment type="caution">
    <text evidence="12">The sequence shown here is derived from an EMBL/GenBank/DDBJ whole genome shotgun (WGS) entry which is preliminary data.</text>
</comment>
<dbReference type="SUPFAM" id="SSF56112">
    <property type="entry name" value="Protein kinase-like (PK-like)"/>
    <property type="match status" value="1"/>
</dbReference>
<dbReference type="Pfam" id="PF03793">
    <property type="entry name" value="PASTA"/>
    <property type="match status" value="1"/>
</dbReference>
<dbReference type="GO" id="GO:0005524">
    <property type="term" value="F:ATP binding"/>
    <property type="evidence" value="ECO:0007669"/>
    <property type="project" value="UniProtKB-KW"/>
</dbReference>
<dbReference type="Gene3D" id="3.30.200.20">
    <property type="entry name" value="Phosphorylase Kinase, domain 1"/>
    <property type="match status" value="1"/>
</dbReference>
<keyword evidence="6" id="KW-0067">ATP-binding</keyword>
<evidence type="ECO:0000256" key="7">
    <source>
        <dbReference type="ARBA" id="ARBA00047899"/>
    </source>
</evidence>
<keyword evidence="5 12" id="KW-0418">Kinase</keyword>
<dbReference type="EMBL" id="JACBZY010000001">
    <property type="protein sequence ID" value="NYG98845.1"/>
    <property type="molecule type" value="Genomic_DNA"/>
</dbReference>
<dbReference type="CDD" id="cd06577">
    <property type="entry name" value="PASTA_pknB"/>
    <property type="match status" value="1"/>
</dbReference>
<comment type="catalytic activity">
    <reaction evidence="8">
        <text>L-seryl-[protein] + ATP = O-phospho-L-seryl-[protein] + ADP + H(+)</text>
        <dbReference type="Rhea" id="RHEA:17989"/>
        <dbReference type="Rhea" id="RHEA-COMP:9863"/>
        <dbReference type="Rhea" id="RHEA-COMP:11604"/>
        <dbReference type="ChEBI" id="CHEBI:15378"/>
        <dbReference type="ChEBI" id="CHEBI:29999"/>
        <dbReference type="ChEBI" id="CHEBI:30616"/>
        <dbReference type="ChEBI" id="CHEBI:83421"/>
        <dbReference type="ChEBI" id="CHEBI:456216"/>
        <dbReference type="EC" id="2.7.11.1"/>
    </reaction>
</comment>
<keyword evidence="2" id="KW-0723">Serine/threonine-protein kinase</keyword>
<protein>
    <recommendedName>
        <fullName evidence="1">non-specific serine/threonine protein kinase</fullName>
        <ecNumber evidence="1">2.7.11.1</ecNumber>
    </recommendedName>
</protein>
<dbReference type="PANTHER" id="PTHR43289:SF34">
    <property type="entry name" value="SERINE_THREONINE-PROTEIN KINASE YBDM-RELATED"/>
    <property type="match status" value="1"/>
</dbReference>
<accession>A0A852YNQ9</accession>
<sequence length="682" mass="66511">MSSPADPSMSSDAGSSSSADPDLIGGYRLGELSGSGATASVFAATHVATGERAALKVLHPHLSVRAIDRERFLAGAQHRVAHPNVIAIRGAGEQRSGETVVCWIALDWADGEPLARRLRRAALAPIEVRELADGLLSALSAVHASGLVHRDVSTSNVLVPASGPVRAADVQLIDVDRLAWSGEASLGDDVLGLDPTAEPDGDVDRGAGSEPESRTAPRVVANPDFAAPEQLAGLPLDRRGDLFSAAAVLFAAATGLPPYRGARRDALLAGGVLTPPIASVDGADVPIEVDRVLAEALSASPLRRPRDAEELRRRMVDALASLGPIADASAGPAGATDTSGRTAGPLGRTATGIGPATGADAPTRVLDAGGAPVASGASAGAAATGAAASRDARTEIVQRRTRPIATAGSTSAACLGAGAERAASTAAPSGTDPTSSGAAHPVGSPARGRGGLIAAVAILLGVAGIATLPALADAGGGRDSVREHGTISASPTASASASARPTRAAQQPTAPTAALDVVLPDLAGMGLGEATSRLAELGLAVGVVSESDSPQAQSTVLSAPATAVAGSRVDLVVASGRNRVPEVSGLTVAAAQDALTAAGFGSNVTGAAAGSGSGSGSGSGGSTGAGTGDSGTALVATGTSPIAGTSVAIGTVIELRVTSRAPSASPSPARPSPSPSAARGPS</sequence>
<keyword evidence="4" id="KW-0547">Nucleotide-binding</keyword>
<feature type="compositionally biased region" description="Basic and acidic residues" evidence="9">
    <location>
        <begin position="202"/>
        <end position="215"/>
    </location>
</feature>
<evidence type="ECO:0000256" key="8">
    <source>
        <dbReference type="ARBA" id="ARBA00048679"/>
    </source>
</evidence>
<dbReference type="PROSITE" id="PS51178">
    <property type="entry name" value="PASTA"/>
    <property type="match status" value="1"/>
</dbReference>
<name>A0A852YNQ9_9MICO</name>
<evidence type="ECO:0000256" key="4">
    <source>
        <dbReference type="ARBA" id="ARBA00022741"/>
    </source>
</evidence>
<evidence type="ECO:0000259" key="11">
    <source>
        <dbReference type="PROSITE" id="PS51178"/>
    </source>
</evidence>
<feature type="region of interest" description="Disordered" evidence="9">
    <location>
        <begin position="327"/>
        <end position="367"/>
    </location>
</feature>
<dbReference type="Gene3D" id="1.10.510.10">
    <property type="entry name" value="Transferase(Phosphotransferase) domain 1"/>
    <property type="match status" value="1"/>
</dbReference>
<dbReference type="GO" id="GO:0004674">
    <property type="term" value="F:protein serine/threonine kinase activity"/>
    <property type="evidence" value="ECO:0007669"/>
    <property type="project" value="UniProtKB-KW"/>
</dbReference>
<evidence type="ECO:0000256" key="1">
    <source>
        <dbReference type="ARBA" id="ARBA00012513"/>
    </source>
</evidence>
<dbReference type="PANTHER" id="PTHR43289">
    <property type="entry name" value="MITOGEN-ACTIVATED PROTEIN KINASE KINASE KINASE 20-RELATED"/>
    <property type="match status" value="1"/>
</dbReference>
<feature type="region of interest" description="Disordered" evidence="9">
    <location>
        <begin position="659"/>
        <end position="682"/>
    </location>
</feature>
<evidence type="ECO:0000313" key="13">
    <source>
        <dbReference type="Proteomes" id="UP000553888"/>
    </source>
</evidence>
<feature type="domain" description="PASTA" evidence="11">
    <location>
        <begin position="577"/>
        <end position="659"/>
    </location>
</feature>